<evidence type="ECO:0000256" key="3">
    <source>
        <dbReference type="SAM" id="SignalP"/>
    </source>
</evidence>
<keyword evidence="1 3" id="KW-0732">Signal</keyword>
<proteinExistence type="predicted"/>
<evidence type="ECO:0000313" key="6">
    <source>
        <dbReference type="Proteomes" id="UP000610931"/>
    </source>
</evidence>
<dbReference type="RefSeq" id="WP_199116486.1">
    <property type="nucleotide sequence ID" value="NZ_JAELVQ010000026.1"/>
</dbReference>
<feature type="chain" id="PRO_5035255871" evidence="3">
    <location>
        <begin position="20"/>
        <end position="1314"/>
    </location>
</feature>
<dbReference type="Pfam" id="PF18962">
    <property type="entry name" value="Por_Secre_tail"/>
    <property type="match status" value="1"/>
</dbReference>
<feature type="signal peptide" evidence="3">
    <location>
        <begin position="1"/>
        <end position="19"/>
    </location>
</feature>
<keyword evidence="6" id="KW-1185">Reference proteome</keyword>
<evidence type="ECO:0000313" key="5">
    <source>
        <dbReference type="EMBL" id="MBJ6369406.1"/>
    </source>
</evidence>
<dbReference type="EMBL" id="JAELVQ010000026">
    <property type="protein sequence ID" value="MBJ6369406.1"/>
    <property type="molecule type" value="Genomic_DNA"/>
</dbReference>
<evidence type="ECO:0000259" key="4">
    <source>
        <dbReference type="Pfam" id="PF18962"/>
    </source>
</evidence>
<dbReference type="Proteomes" id="UP000610931">
    <property type="component" value="Unassembled WGS sequence"/>
</dbReference>
<dbReference type="InterPro" id="IPR026444">
    <property type="entry name" value="Secre_tail"/>
</dbReference>
<reference evidence="5" key="1">
    <citation type="submission" date="2020-12" db="EMBL/GenBank/DDBJ databases">
        <title>Snuella sp. nov., isolated from sediment in Incheon.</title>
        <authorList>
            <person name="Kim W."/>
        </authorList>
    </citation>
    <scope>NUCLEOTIDE SEQUENCE</scope>
    <source>
        <strain evidence="5">CAU 1569</strain>
    </source>
</reference>
<gene>
    <name evidence="5" type="ORF">JF259_15030</name>
</gene>
<comment type="caution">
    <text evidence="5">The sequence shown here is derived from an EMBL/GenBank/DDBJ whole genome shotgun (WGS) entry which is preliminary data.</text>
</comment>
<organism evidence="5 6">
    <name type="scientific">Snuella sedimenti</name>
    <dbReference type="NCBI Taxonomy" id="2798802"/>
    <lineage>
        <taxon>Bacteria</taxon>
        <taxon>Pseudomonadati</taxon>
        <taxon>Bacteroidota</taxon>
        <taxon>Flavobacteriia</taxon>
        <taxon>Flavobacteriales</taxon>
        <taxon>Flavobacteriaceae</taxon>
        <taxon>Snuella</taxon>
    </lineage>
</organism>
<evidence type="ECO:0000256" key="1">
    <source>
        <dbReference type="ARBA" id="ARBA00022729"/>
    </source>
</evidence>
<evidence type="ECO:0000256" key="2">
    <source>
        <dbReference type="SAM" id="MobiDB-lite"/>
    </source>
</evidence>
<accession>A0A8J7IJJ0</accession>
<dbReference type="InterPro" id="IPR013783">
    <property type="entry name" value="Ig-like_fold"/>
</dbReference>
<dbReference type="Gene3D" id="2.60.40.10">
    <property type="entry name" value="Immunoglobulins"/>
    <property type="match status" value="1"/>
</dbReference>
<name>A0A8J7IJJ0_9FLAO</name>
<sequence>MSGFLVVMLFLLSASTLQAQVVPCIDGNTVEWGSPLLDTEPTYQYVADVREGNQDNAWHTGAKDIIDYGPDGNQWTYTSVLSKGDIMNAAAVVLTGLENDPENCDAGFDYDPLRTYLFFAGDRESNNGVAQIGFWFYLDGSAPVEVNGDKYLEPKHAIGDLLIMSDFSAGGRLATVTVLQWVDPNGVAGNYSEDQHFDQLPLDSQVAINNDGNPDVPTPWAGNVKPGQMVYDYNEFYEGVVDLTDVFDLNQNPEAICGAGWLLETRSSKEITAKLKDFTGGQFNLEPTATVNSPTVCVEDPATLEATVFQGAIEILNPVGDGYTFQWWKGDPENGGMLLEDVDTATDEYVIDPTTSNDAGAYYVIVFSPQGCESQGSAFGTLTLNPLPDVSADDETLACTATTVQLTGSPEGGTWSGDHVSASGLFDATGLAPDDYVVTYNYTDPNTNCTNSAEATITVDIAPELTVTCPDPVSVDCNDDIATAFSTWLGGFSSSEGGGTVTETYNVTVDGNPVAIGDLVAPTYICDGSVINITFMASDECDQEEECSSSFTLEADTTPPTASNPASDTVDCGNIPNPDPLVVIDESDNCGTPVVTHLNDTEHPGVCGGTFVRTYRVTDTCGQYIDVQQTINVNPAPEATVADPGFPESVSCDVADGWEAPNTTYGNGADGNCTISGELTPTVDADWNNCGGTITVSYSGQDECGRPLSAGPYVINVDAAPEATVADPGFPESVSCDVADGWEAPNTTYGNGADGNCTISGELTPTVDADWNNCGGTITVSYSGQDECGRPLSAGPYVINVDAAPEATVADPGFPESVSCDVADGWEAPNTTYGNGADGNCTISGELTPTVDADWNNCGGTITVSYSGQDECGRPLSAGPYVINVDAVPKASFDAISNIDIYCEDLDSFVPGMLSYGNGEDGACIISGQVQGVSDPFEGNCGQFDVHFSYTDECGRTITATQVVTVIDETAPVITCPEPMTICNDSFPAELTANWTDNCLDGGTLTVGPINIRYRDDMCAELADYVFTISDGCGNETTEICTITREFDKYDNCETAFAMDMETASCFIPDFKRWGWTNSYNEGDSSELPLYAGAAHCDYENKGTLVGSVTVDYSVEGEITVTYNINEGYGMKEAHVYVGCDMYPEKKGTPTVAPGQYTFNSGSLDNSNGISVTFDNVYGPVYVIAHAVTCEELCKCSDRPWSDDGNTYNVDLGINCGGEAKVAVTKSVDFTAYPVPFDEEVNIKYSFDYETDVTIEVFDMKGALVRKAKNTNYMKGMSATTKMNLSGTDNQMFFVRLTTNAGTLVKKIVSYSEQ</sequence>
<dbReference type="NCBIfam" id="TIGR04183">
    <property type="entry name" value="Por_Secre_tail"/>
    <property type="match status" value="1"/>
</dbReference>
<feature type="compositionally biased region" description="Polar residues" evidence="2">
    <location>
        <begin position="558"/>
        <end position="567"/>
    </location>
</feature>
<feature type="region of interest" description="Disordered" evidence="2">
    <location>
        <begin position="551"/>
        <end position="570"/>
    </location>
</feature>
<protein>
    <submittedName>
        <fullName evidence="5">T9SS type A sorting domain-containing protein</fullName>
    </submittedName>
</protein>
<feature type="domain" description="Secretion system C-terminal sorting" evidence="4">
    <location>
        <begin position="1233"/>
        <end position="1309"/>
    </location>
</feature>